<dbReference type="RefSeq" id="XP_646892.1">
    <property type="nucleotide sequence ID" value="XM_641800.1"/>
</dbReference>
<sequence length="493" mass="57912">MYINLYKHKTKVLCFLLLLTFFLINGFYVFKVNNENGFYVGNKNETLKSEGGQFNKPESKKKIISQNLTIKNETFEINYNHTTTTTKNQTLKKNEKINNQISNVNQTELLLKNNNNINSINNNNNNNNNNNINNNKDKDKPILNNESKSKSLILNRSSPNKDNEIYLKKSEIQSSKSKSELKIIKTNSKNVVDDDDDVDDDEDDYFPINGKIQSFDNNVFLLNESVNTFKPKCKYIDIVYTWVDGTDPKMLQKYGTLKYSLRSVRKNAPWVRKIFIITANQIPSWFNISNNDNVEFIFHDELYFNKSHLPTFSSNSIESNFFNLPNQVSNCFLYLNDDVFFRNPVLASDFFDEKFNAHVYQHSKIISSETIIPNGKLIRNSVQFTNLVFSNRYLDRIWFKTNRYRSDHGVGVFNKQILKMAYKELKEQFESTSSNRFRYPEDLTIPFLHLQFLKRYTTFKVKPSINEYFALKEDNVAESFKKMQLILLKNQFV</sequence>
<dbReference type="Pfam" id="PF17102">
    <property type="entry name" value="Stealth_CR3"/>
    <property type="match status" value="1"/>
</dbReference>
<evidence type="ECO:0000256" key="2">
    <source>
        <dbReference type="SAM" id="Phobius"/>
    </source>
</evidence>
<organism evidence="6 7">
    <name type="scientific">Dictyostelium discoideum</name>
    <name type="common">Social amoeba</name>
    <dbReference type="NCBI Taxonomy" id="44689"/>
    <lineage>
        <taxon>Eukaryota</taxon>
        <taxon>Amoebozoa</taxon>
        <taxon>Evosea</taxon>
        <taxon>Eumycetozoa</taxon>
        <taxon>Dictyostelia</taxon>
        <taxon>Dictyosteliales</taxon>
        <taxon>Dictyosteliaceae</taxon>
        <taxon>Dictyostelium</taxon>
    </lineage>
</organism>
<name>Q55EX8_DICDI</name>
<dbReference type="InterPro" id="IPR053362">
    <property type="entry name" value="RPS_phosphotransferase_WefF"/>
</dbReference>
<feature type="region of interest" description="Disordered" evidence="1">
    <location>
        <begin position="115"/>
        <end position="158"/>
    </location>
</feature>
<keyword evidence="2" id="KW-0812">Transmembrane</keyword>
<reference evidence="6 7" key="1">
    <citation type="journal article" date="2005" name="Nature">
        <title>The genome of the social amoeba Dictyostelium discoideum.</title>
        <authorList>
            <consortium name="The Dictyostelium discoideum Sequencing Consortium"/>
            <person name="Eichinger L."/>
            <person name="Pachebat J.A."/>
            <person name="Glockner G."/>
            <person name="Rajandream M.A."/>
            <person name="Sucgang R."/>
            <person name="Berriman M."/>
            <person name="Song J."/>
            <person name="Olsen R."/>
            <person name="Szafranski K."/>
            <person name="Xu Q."/>
            <person name="Tunggal B."/>
            <person name="Kummerfeld S."/>
            <person name="Madera M."/>
            <person name="Konfortov B.A."/>
            <person name="Rivero F."/>
            <person name="Bankier A.T."/>
            <person name="Lehmann R."/>
            <person name="Hamlin N."/>
            <person name="Davies R."/>
            <person name="Gaudet P."/>
            <person name="Fey P."/>
            <person name="Pilcher K."/>
            <person name="Chen G."/>
            <person name="Saunders D."/>
            <person name="Sodergren E."/>
            <person name="Davis P."/>
            <person name="Kerhornou A."/>
            <person name="Nie X."/>
            <person name="Hall N."/>
            <person name="Anjard C."/>
            <person name="Hemphill L."/>
            <person name="Bason N."/>
            <person name="Farbrother P."/>
            <person name="Desany B."/>
            <person name="Just E."/>
            <person name="Morio T."/>
            <person name="Rost R."/>
            <person name="Churcher C."/>
            <person name="Cooper J."/>
            <person name="Haydock S."/>
            <person name="van Driessche N."/>
            <person name="Cronin A."/>
            <person name="Goodhead I."/>
            <person name="Muzny D."/>
            <person name="Mourier T."/>
            <person name="Pain A."/>
            <person name="Lu M."/>
            <person name="Harper D."/>
            <person name="Lindsay R."/>
            <person name="Hauser H."/>
            <person name="James K."/>
            <person name="Quiles M."/>
            <person name="Madan Babu M."/>
            <person name="Saito T."/>
            <person name="Buchrieser C."/>
            <person name="Wardroper A."/>
            <person name="Felder M."/>
            <person name="Thangavelu M."/>
            <person name="Johnson D."/>
            <person name="Knights A."/>
            <person name="Loulseged H."/>
            <person name="Mungall K."/>
            <person name="Oliver K."/>
            <person name="Price C."/>
            <person name="Quail M.A."/>
            <person name="Urushihara H."/>
            <person name="Hernandez J."/>
            <person name="Rabbinowitsch E."/>
            <person name="Steffen D."/>
            <person name="Sanders M."/>
            <person name="Ma J."/>
            <person name="Kohara Y."/>
            <person name="Sharp S."/>
            <person name="Simmonds M."/>
            <person name="Spiegler S."/>
            <person name="Tivey A."/>
            <person name="Sugano S."/>
            <person name="White B."/>
            <person name="Walker D."/>
            <person name="Woodward J."/>
            <person name="Winckler T."/>
            <person name="Tanaka Y."/>
            <person name="Shaulsky G."/>
            <person name="Schleicher M."/>
            <person name="Weinstock G."/>
            <person name="Rosenthal A."/>
            <person name="Cox E.C."/>
            <person name="Chisholm R.L."/>
            <person name="Gibbs R."/>
            <person name="Loomis W.F."/>
            <person name="Platzer M."/>
            <person name="Kay R.R."/>
            <person name="Williams J."/>
            <person name="Dear P.H."/>
            <person name="Noegel A.A."/>
            <person name="Barrell B."/>
            <person name="Kuspa A."/>
        </authorList>
    </citation>
    <scope>NUCLEOTIDE SEQUENCE [LARGE SCALE GENOMIC DNA]</scope>
    <source>
        <strain evidence="6 7">AX4</strain>
    </source>
</reference>
<feature type="compositionally biased region" description="Low complexity" evidence="1">
    <location>
        <begin position="115"/>
        <end position="134"/>
    </location>
</feature>
<evidence type="ECO:0000259" key="5">
    <source>
        <dbReference type="Pfam" id="PF17102"/>
    </source>
</evidence>
<accession>Q55EX8</accession>
<dbReference type="VEuPathDB" id="AmoebaDB:DDB_G0268950"/>
<evidence type="ECO:0000259" key="3">
    <source>
        <dbReference type="Pfam" id="PF11380"/>
    </source>
</evidence>
<dbReference type="GeneID" id="8616577"/>
<dbReference type="PANTHER" id="PTHR47452:SF2">
    <property type="entry name" value="GLYCOSYLTRANSFERASE"/>
    <property type="match status" value="1"/>
</dbReference>
<dbReference type="GO" id="GO:0016772">
    <property type="term" value="F:transferase activity, transferring phosphorus-containing groups"/>
    <property type="evidence" value="ECO:0007669"/>
    <property type="project" value="InterPro"/>
</dbReference>
<dbReference type="Proteomes" id="UP000002195">
    <property type="component" value="Unassembled WGS sequence"/>
</dbReference>
<dbReference type="EMBL" id="AAFI02000004">
    <property type="protein sequence ID" value="EAL73064.1"/>
    <property type="molecule type" value="Genomic_DNA"/>
</dbReference>
<evidence type="ECO:0000313" key="6">
    <source>
        <dbReference type="EMBL" id="EAL73064.1"/>
    </source>
</evidence>
<dbReference type="Pfam" id="PF11380">
    <property type="entry name" value="Stealth_CR2"/>
    <property type="match status" value="1"/>
</dbReference>
<dbReference type="InParanoid" id="Q55EX8"/>
<dbReference type="InterPro" id="IPR031358">
    <property type="entry name" value="Stealth_CR1"/>
</dbReference>
<dbReference type="PANTHER" id="PTHR47452">
    <property type="entry name" value="PUTATIVE-RELATED"/>
    <property type="match status" value="1"/>
</dbReference>
<dbReference type="InterPro" id="IPR021520">
    <property type="entry name" value="Stealth_CR2"/>
</dbReference>
<dbReference type="Pfam" id="PF17101">
    <property type="entry name" value="Stealth_CR1"/>
    <property type="match status" value="1"/>
</dbReference>
<dbReference type="InterPro" id="IPR031357">
    <property type="entry name" value="Stealth_CR3"/>
</dbReference>
<dbReference type="HOGENOM" id="CLU_043224_0_0_1"/>
<proteinExistence type="predicted"/>
<dbReference type="dictyBase" id="DDB_G0268950">
    <property type="gene designation" value="gpt6"/>
</dbReference>
<dbReference type="AlphaFoldDB" id="Q55EX8"/>
<comment type="caution">
    <text evidence="6">The sequence shown here is derived from an EMBL/GenBank/DDBJ whole genome shotgun (WGS) entry which is preliminary data.</text>
</comment>
<dbReference type="KEGG" id="ddi:DDB_G0268950"/>
<evidence type="ECO:0000256" key="1">
    <source>
        <dbReference type="SAM" id="MobiDB-lite"/>
    </source>
</evidence>
<evidence type="ECO:0008006" key="8">
    <source>
        <dbReference type="Google" id="ProtNLM"/>
    </source>
</evidence>
<protein>
    <recommendedName>
        <fullName evidence="8">Glycosyltransferase</fullName>
    </recommendedName>
</protein>
<feature type="domain" description="Stealth protein CR3 conserved region 3" evidence="5">
    <location>
        <begin position="408"/>
        <end position="453"/>
    </location>
</feature>
<feature type="transmembrane region" description="Helical" evidence="2">
    <location>
        <begin position="12"/>
        <end position="30"/>
    </location>
</feature>
<feature type="domain" description="Stealth protein CR1 conserved region 1" evidence="4">
    <location>
        <begin position="235"/>
        <end position="249"/>
    </location>
</feature>
<feature type="domain" description="Stealth protein CR2 conserved region 2" evidence="3">
    <location>
        <begin position="253"/>
        <end position="356"/>
    </location>
</feature>
<dbReference type="PaxDb" id="44689-DDB0231860"/>
<keyword evidence="2" id="KW-1133">Transmembrane helix</keyword>
<evidence type="ECO:0000313" key="7">
    <source>
        <dbReference type="Proteomes" id="UP000002195"/>
    </source>
</evidence>
<keyword evidence="2" id="KW-0472">Membrane</keyword>
<dbReference type="STRING" id="44689.Q55EX8"/>
<keyword evidence="7" id="KW-1185">Reference proteome</keyword>
<evidence type="ECO:0000259" key="4">
    <source>
        <dbReference type="Pfam" id="PF17101"/>
    </source>
</evidence>
<gene>
    <name evidence="6" type="primary">gpt6</name>
    <name evidence="6" type="ORF">DDB_G0268950</name>
</gene>
<dbReference type="PhylomeDB" id="Q55EX8"/>